<dbReference type="RefSeq" id="WP_188801616.1">
    <property type="nucleotide sequence ID" value="NZ_BMOK01000002.1"/>
</dbReference>
<organism evidence="1 2">
    <name type="scientific">Sporolactobacillus putidus</name>
    <dbReference type="NCBI Taxonomy" id="492735"/>
    <lineage>
        <taxon>Bacteria</taxon>
        <taxon>Bacillati</taxon>
        <taxon>Bacillota</taxon>
        <taxon>Bacilli</taxon>
        <taxon>Bacillales</taxon>
        <taxon>Sporolactobacillaceae</taxon>
        <taxon>Sporolactobacillus</taxon>
    </lineage>
</organism>
<dbReference type="InterPro" id="IPR023378">
    <property type="entry name" value="YheA/YmcA-like_dom_sf"/>
</dbReference>
<keyword evidence="2" id="KW-1185">Reference proteome</keyword>
<evidence type="ECO:0000313" key="2">
    <source>
        <dbReference type="Proteomes" id="UP000654670"/>
    </source>
</evidence>
<dbReference type="EMBL" id="BMOK01000002">
    <property type="protein sequence ID" value="GGL44916.1"/>
    <property type="molecule type" value="Genomic_DNA"/>
</dbReference>
<dbReference type="PANTHER" id="PTHR38448:SF2">
    <property type="entry name" value="REGULATORY PROTEIN YLBF"/>
    <property type="match status" value="1"/>
</dbReference>
<sequence>MIATIENVSLLDETDDLAQMFIHSEPYARYADCRAQIDRDETAQALIRHFVQVREKYNEVQRFGRYHPDFKAVVRQMMEAKRAVDLNPLVAEYRKAENEVGSLLGQVSLQLARAVSDSIKVPTGDPFFDRSCGTGCGSGGKCGCR</sequence>
<accession>A0A917RYX9</accession>
<proteinExistence type="predicted"/>
<dbReference type="Gene3D" id="1.20.1500.10">
    <property type="entry name" value="YheA/YmcA-like"/>
    <property type="match status" value="1"/>
</dbReference>
<dbReference type="Pfam" id="PF06133">
    <property type="entry name" value="Com_YlbF"/>
    <property type="match status" value="1"/>
</dbReference>
<dbReference type="PANTHER" id="PTHR38448">
    <property type="entry name" value="REGULATORY PROTEIN YLBF-RELATED"/>
    <property type="match status" value="1"/>
</dbReference>
<reference evidence="1" key="2">
    <citation type="submission" date="2020-09" db="EMBL/GenBank/DDBJ databases">
        <authorList>
            <person name="Sun Q."/>
            <person name="Ohkuma M."/>
        </authorList>
    </citation>
    <scope>NUCLEOTIDE SEQUENCE</scope>
    <source>
        <strain evidence="1">JCM 15325</strain>
    </source>
</reference>
<dbReference type="InterPro" id="IPR010368">
    <property type="entry name" value="Com_YlbF"/>
</dbReference>
<dbReference type="SUPFAM" id="SSF158622">
    <property type="entry name" value="YheA/YmcA-like"/>
    <property type="match status" value="1"/>
</dbReference>
<evidence type="ECO:0000313" key="1">
    <source>
        <dbReference type="EMBL" id="GGL44916.1"/>
    </source>
</evidence>
<comment type="caution">
    <text evidence="1">The sequence shown here is derived from an EMBL/GenBank/DDBJ whole genome shotgun (WGS) entry which is preliminary data.</text>
</comment>
<dbReference type="InterPro" id="IPR052767">
    <property type="entry name" value="Bact_com_dev_regulator"/>
</dbReference>
<gene>
    <name evidence="1" type="primary">ylbF</name>
    <name evidence="1" type="ORF">GCM10007968_06210</name>
</gene>
<dbReference type="Proteomes" id="UP000654670">
    <property type="component" value="Unassembled WGS sequence"/>
</dbReference>
<reference evidence="1" key="1">
    <citation type="journal article" date="2014" name="Int. J. Syst. Evol. Microbiol.">
        <title>Complete genome sequence of Corynebacterium casei LMG S-19264T (=DSM 44701T), isolated from a smear-ripened cheese.</title>
        <authorList>
            <consortium name="US DOE Joint Genome Institute (JGI-PGF)"/>
            <person name="Walter F."/>
            <person name="Albersmeier A."/>
            <person name="Kalinowski J."/>
            <person name="Ruckert C."/>
        </authorList>
    </citation>
    <scope>NUCLEOTIDE SEQUENCE</scope>
    <source>
        <strain evidence="1">JCM 15325</strain>
    </source>
</reference>
<dbReference type="AlphaFoldDB" id="A0A917RYX9"/>
<name>A0A917RYX9_9BACL</name>
<protein>
    <submittedName>
        <fullName evidence="1">Regulatory protein YlbF</fullName>
    </submittedName>
</protein>